<evidence type="ECO:0000313" key="2">
    <source>
        <dbReference type="EMBL" id="AEE14893.1"/>
    </source>
</evidence>
<keyword evidence="3" id="KW-1185">Reference proteome</keyword>
<dbReference type="CDD" id="cd13540">
    <property type="entry name" value="PBP2_ModA_WtpA"/>
    <property type="match status" value="1"/>
</dbReference>
<sequence>MKRGIIGIVILIAALIFVAGCAASNKGGNQQTEKVKLYLYGAGTLAKPFKEVIGEFEKKYPNVTIESQFGGSVKMVKQVTELHQPGDIIAVADYNVIPKYMFGENGQTKYTDWYIGFVNNSITFVYTDKSKYANEINSTNWYKILSEKGVQIGRSNPNTDPSGYQTLQMLKLAEKYYKDPTIYEKILANAPEKNIRDTETELLSSLEAGQIDYLAIYKSDALQHHLKYLDLPAQINLSDPKYANFYKEAVVDTKNGELSGKPIIYAITIPNNSKNTEWAIKFVEFLLGPDGQSIMKKNGFGVLEKPYANNVDKVPAELKNFVSEWPKQ</sequence>
<dbReference type="PANTHER" id="PTHR30632">
    <property type="entry name" value="MOLYBDATE-BINDING PERIPLASMIC PROTEIN"/>
    <property type="match status" value="1"/>
</dbReference>
<dbReference type="AlphaFoldDB" id="M1E820"/>
<accession>M1E820</accession>
<dbReference type="Gene3D" id="3.40.190.10">
    <property type="entry name" value="Periplasmic binding protein-like II"/>
    <property type="match status" value="2"/>
</dbReference>
<dbReference type="EMBL" id="CP002690">
    <property type="protein sequence ID" value="AEE14893.1"/>
    <property type="molecule type" value="Genomic_DNA"/>
</dbReference>
<dbReference type="RefSeq" id="WP_013756614.1">
    <property type="nucleotide sequence ID" value="NC_015499.1"/>
</dbReference>
<organism evidence="2 3">
    <name type="scientific">Thermodesulfobium narugense DSM 14796</name>
    <dbReference type="NCBI Taxonomy" id="747365"/>
    <lineage>
        <taxon>Bacteria</taxon>
        <taxon>Pseudomonadati</taxon>
        <taxon>Thermodesulfobiota</taxon>
        <taxon>Thermodesulfobiia</taxon>
        <taxon>Thermodesulfobiales</taxon>
        <taxon>Thermodesulfobiaceae</taxon>
        <taxon>Thermodesulfobium</taxon>
    </lineage>
</organism>
<dbReference type="InterPro" id="IPR050682">
    <property type="entry name" value="ModA/WtpA"/>
</dbReference>
<dbReference type="Pfam" id="PF13531">
    <property type="entry name" value="SBP_bac_11"/>
    <property type="match status" value="1"/>
</dbReference>
<protein>
    <submittedName>
        <fullName evidence="2">Tungstate ABC transporter binding protein WtpA</fullName>
    </submittedName>
</protein>
<dbReference type="STRING" id="747365.Thena_1276"/>
<dbReference type="GO" id="GO:0030973">
    <property type="term" value="F:molybdate ion binding"/>
    <property type="evidence" value="ECO:0007669"/>
    <property type="project" value="TreeGrafter"/>
</dbReference>
<gene>
    <name evidence="2" type="ORF">Thena_1276</name>
</gene>
<dbReference type="HOGENOM" id="CLU_055936_0_0_9"/>
<evidence type="ECO:0000313" key="3">
    <source>
        <dbReference type="Proteomes" id="UP000011765"/>
    </source>
</evidence>
<dbReference type="eggNOG" id="COG0725">
    <property type="taxonomic scope" value="Bacteria"/>
</dbReference>
<evidence type="ECO:0000256" key="1">
    <source>
        <dbReference type="ARBA" id="ARBA00009438"/>
    </source>
</evidence>
<dbReference type="SUPFAM" id="SSF53850">
    <property type="entry name" value="Periplasmic binding protein-like II"/>
    <property type="match status" value="1"/>
</dbReference>
<dbReference type="PROSITE" id="PS51257">
    <property type="entry name" value="PROKAR_LIPOPROTEIN"/>
    <property type="match status" value="1"/>
</dbReference>
<dbReference type="GO" id="GO:0015689">
    <property type="term" value="P:molybdate ion transport"/>
    <property type="evidence" value="ECO:0007669"/>
    <property type="project" value="TreeGrafter"/>
</dbReference>
<dbReference type="KEGG" id="tnr:Thena_1276"/>
<comment type="similarity">
    <text evidence="1">Belongs to the bacterial solute-binding protein 1 family. WtpA subfamily.</text>
</comment>
<dbReference type="Proteomes" id="UP000011765">
    <property type="component" value="Chromosome"/>
</dbReference>
<name>M1E820_9BACT</name>
<reference evidence="2 3" key="1">
    <citation type="submission" date="2011-04" db="EMBL/GenBank/DDBJ databases">
        <title>The complete genome of Thermodesulfobium narugense DSM 14796.</title>
        <authorList>
            <consortium name="US DOE Joint Genome Institute (JGI-PGF)"/>
            <person name="Lucas S."/>
            <person name="Han J."/>
            <person name="Lapidus A."/>
            <person name="Bruce D."/>
            <person name="Goodwin L."/>
            <person name="Pitluck S."/>
            <person name="Peters L."/>
            <person name="Kyrpides N."/>
            <person name="Mavromatis K."/>
            <person name="Pagani I."/>
            <person name="Ivanova N."/>
            <person name="Ovchinnikova G."/>
            <person name="Zhang X."/>
            <person name="Saunders L."/>
            <person name="Detter J.C."/>
            <person name="Tapia R."/>
            <person name="Han C."/>
            <person name="Land M."/>
            <person name="Hauser L."/>
            <person name="Markowitz V."/>
            <person name="Cheng J.-F."/>
            <person name="Hugenholtz P."/>
            <person name="Woyke T."/>
            <person name="Wu D."/>
            <person name="Spring S."/>
            <person name="Schroeder M."/>
            <person name="Brambilla E."/>
            <person name="Klenk H.-P."/>
            <person name="Eisen J.A."/>
        </authorList>
    </citation>
    <scope>NUCLEOTIDE SEQUENCE [LARGE SCALE GENOMIC DNA]</scope>
    <source>
        <strain evidence="2 3">DSM 14796</strain>
    </source>
</reference>
<dbReference type="PANTHER" id="PTHR30632:SF16">
    <property type="entry name" value="MOLYBDATE_TUNGSTATE-BINDING PROTEIN WTPA"/>
    <property type="match status" value="1"/>
</dbReference>
<proteinExistence type="inferred from homology"/>